<organism evidence="7 8">
    <name type="scientific">Scophthalmus maximus</name>
    <name type="common">Turbot</name>
    <name type="synonym">Psetta maxima</name>
    <dbReference type="NCBI Taxonomy" id="52904"/>
    <lineage>
        <taxon>Eukaryota</taxon>
        <taxon>Metazoa</taxon>
        <taxon>Chordata</taxon>
        <taxon>Craniata</taxon>
        <taxon>Vertebrata</taxon>
        <taxon>Euteleostomi</taxon>
        <taxon>Actinopterygii</taxon>
        <taxon>Neopterygii</taxon>
        <taxon>Teleostei</taxon>
        <taxon>Neoteleostei</taxon>
        <taxon>Acanthomorphata</taxon>
        <taxon>Carangaria</taxon>
        <taxon>Pleuronectiformes</taxon>
        <taxon>Pleuronectoidei</taxon>
        <taxon>Scophthalmidae</taxon>
        <taxon>Scophthalmus</taxon>
    </lineage>
</organism>
<dbReference type="AlphaFoldDB" id="A0A2U9CY63"/>
<dbReference type="EMBL" id="CP026264">
    <property type="protein sequence ID" value="AWP21654.1"/>
    <property type="molecule type" value="Genomic_DNA"/>
</dbReference>
<feature type="region of interest" description="Disordered" evidence="6">
    <location>
        <begin position="313"/>
        <end position="337"/>
    </location>
</feature>
<evidence type="ECO:0000313" key="7">
    <source>
        <dbReference type="EMBL" id="AWP21654.1"/>
    </source>
</evidence>
<dbReference type="Proteomes" id="UP000246464">
    <property type="component" value="Chromosome 22"/>
</dbReference>
<dbReference type="InterPro" id="IPR039050">
    <property type="entry name" value="GATAD1"/>
</dbReference>
<comment type="subcellular location">
    <subcellularLocation>
        <location evidence="1">Nucleus</location>
    </subcellularLocation>
</comment>
<dbReference type="PANTHER" id="PTHR13340">
    <property type="entry name" value="GATA ZINC FINGER DOMAIN-CONTAINING"/>
    <property type="match status" value="1"/>
</dbReference>
<name>A0A2U9CY63_SCOMX</name>
<dbReference type="STRING" id="52904.ENSSMAP00000013557"/>
<keyword evidence="8" id="KW-1185">Reference proteome</keyword>
<gene>
    <name evidence="7" type="ORF">SMAX5B_015883</name>
</gene>
<evidence type="ECO:0000256" key="4">
    <source>
        <dbReference type="ARBA" id="ARBA00022833"/>
    </source>
</evidence>
<evidence type="ECO:0000256" key="5">
    <source>
        <dbReference type="ARBA" id="ARBA00023242"/>
    </source>
</evidence>
<evidence type="ECO:0000256" key="6">
    <source>
        <dbReference type="SAM" id="MobiDB-lite"/>
    </source>
</evidence>
<evidence type="ECO:0000256" key="3">
    <source>
        <dbReference type="ARBA" id="ARBA00022771"/>
    </source>
</evidence>
<dbReference type="PANTHER" id="PTHR13340:SF2">
    <property type="entry name" value="GATA ZINC FINGER DOMAIN-CONTAINING PROTEIN 1"/>
    <property type="match status" value="1"/>
</dbReference>
<reference evidence="7 8" key="1">
    <citation type="submission" date="2017-12" db="EMBL/GenBank/DDBJ databases">
        <title>Integrating genomic resources of turbot (Scophthalmus maximus) in depth evaluation of genetic and physical mapping variation across individuals.</title>
        <authorList>
            <person name="Martinez P."/>
        </authorList>
    </citation>
    <scope>NUCLEOTIDE SEQUENCE [LARGE SCALE GENOMIC DNA]</scope>
</reference>
<sequence length="400" mass="44735">MHMMLVYDFFTQPIKAPESVATIITSESVFNKGVYYQTGDVIRVIDEEDGRPYYAQIRGFVQDQYCEKSAALTWLIPTQASPKDHFDPGTYIVGDSLTSSVLTCQGELEHIHKSKLTENLYVELAENKSERNCNLQLVLPPRKTRDKDKSSHFQVMKKKKSQAGDAQCDVVLADDSQRERVFTLYNCDNSGKVTKEDMSSLTHSVHEVLEASLMPPCFDNTPLRIKLAVTPLVCPDKISQTASEQEQRASQEAGSPVRKLYCVDENIERRNHYLDLAGIENYTSKFDNSGSKLTQLCSTTQWWEGSTAYPPSLPETSLSFSPRNIGPRRREKTGAEERESTAGCMAYILLHGAILPGLALQHTASHSLSTARGYAPGYKMLPCRLDIRAPSFTQGKTGRC</sequence>
<keyword evidence="2" id="KW-0479">Metal-binding</keyword>
<protein>
    <submittedName>
        <fullName evidence="7">Uncharacterized protein</fullName>
    </submittedName>
</protein>
<accession>A0A2U9CY63</accession>
<keyword evidence="3" id="KW-0863">Zinc-finger</keyword>
<proteinExistence type="predicted"/>
<evidence type="ECO:0000313" key="8">
    <source>
        <dbReference type="Proteomes" id="UP000246464"/>
    </source>
</evidence>
<dbReference type="GO" id="GO:0005634">
    <property type="term" value="C:nucleus"/>
    <property type="evidence" value="ECO:0007669"/>
    <property type="project" value="UniProtKB-SubCell"/>
</dbReference>
<evidence type="ECO:0000256" key="2">
    <source>
        <dbReference type="ARBA" id="ARBA00022723"/>
    </source>
</evidence>
<evidence type="ECO:0000256" key="1">
    <source>
        <dbReference type="ARBA" id="ARBA00004123"/>
    </source>
</evidence>
<keyword evidence="5" id="KW-0539">Nucleus</keyword>
<dbReference type="GO" id="GO:0008270">
    <property type="term" value="F:zinc ion binding"/>
    <property type="evidence" value="ECO:0007669"/>
    <property type="project" value="UniProtKB-KW"/>
</dbReference>
<keyword evidence="4" id="KW-0862">Zinc</keyword>
<dbReference type="GO" id="GO:0006325">
    <property type="term" value="P:chromatin organization"/>
    <property type="evidence" value="ECO:0007669"/>
    <property type="project" value="TreeGrafter"/>
</dbReference>